<gene>
    <name evidence="2" type="ORF">HK099_000494</name>
</gene>
<sequence length="200" mass="23629">MNFLKIQSFKQLYNYNLVSNLILKRNFLSSVKNLKDAKINSNVEDENSNNLKQKDETAKININNLESNKKKIDPKNKNLEEKINAVEKPLEKVRLSNNEEKKTLHFRVPPEMTVEKLIKKFEKFDLKKNEIRIPQKNPKKFCKNPNHPKSLPCFVDLSVKHCDAFIKDFDGMRMKNRILKIVESVPKRPFDKMKVYSQPR</sequence>
<keyword evidence="1" id="KW-0175">Coiled coil</keyword>
<proteinExistence type="predicted"/>
<dbReference type="AlphaFoldDB" id="A0AAD5XXH8"/>
<evidence type="ECO:0000313" key="2">
    <source>
        <dbReference type="EMBL" id="KAJ3206627.1"/>
    </source>
</evidence>
<protein>
    <submittedName>
        <fullName evidence="2">Uncharacterized protein</fullName>
    </submittedName>
</protein>
<dbReference type="EMBL" id="JADGJW010001111">
    <property type="protein sequence ID" value="KAJ3206627.1"/>
    <property type="molecule type" value="Genomic_DNA"/>
</dbReference>
<name>A0AAD5XXH8_9FUNG</name>
<organism evidence="2 3">
    <name type="scientific">Clydaea vesicula</name>
    <dbReference type="NCBI Taxonomy" id="447962"/>
    <lineage>
        <taxon>Eukaryota</taxon>
        <taxon>Fungi</taxon>
        <taxon>Fungi incertae sedis</taxon>
        <taxon>Chytridiomycota</taxon>
        <taxon>Chytridiomycota incertae sedis</taxon>
        <taxon>Chytridiomycetes</taxon>
        <taxon>Lobulomycetales</taxon>
        <taxon>Lobulomycetaceae</taxon>
        <taxon>Clydaea</taxon>
    </lineage>
</organism>
<accession>A0AAD5XXH8</accession>
<dbReference type="Proteomes" id="UP001211065">
    <property type="component" value="Unassembled WGS sequence"/>
</dbReference>
<keyword evidence="3" id="KW-1185">Reference proteome</keyword>
<evidence type="ECO:0000256" key="1">
    <source>
        <dbReference type="SAM" id="Coils"/>
    </source>
</evidence>
<evidence type="ECO:0000313" key="3">
    <source>
        <dbReference type="Proteomes" id="UP001211065"/>
    </source>
</evidence>
<feature type="coiled-coil region" evidence="1">
    <location>
        <begin position="48"/>
        <end position="82"/>
    </location>
</feature>
<reference evidence="2" key="1">
    <citation type="submission" date="2020-05" db="EMBL/GenBank/DDBJ databases">
        <title>Phylogenomic resolution of chytrid fungi.</title>
        <authorList>
            <person name="Stajich J.E."/>
            <person name="Amses K."/>
            <person name="Simmons R."/>
            <person name="Seto K."/>
            <person name="Myers J."/>
            <person name="Bonds A."/>
            <person name="Quandt C.A."/>
            <person name="Barry K."/>
            <person name="Liu P."/>
            <person name="Grigoriev I."/>
            <person name="Longcore J.E."/>
            <person name="James T.Y."/>
        </authorList>
    </citation>
    <scope>NUCLEOTIDE SEQUENCE</scope>
    <source>
        <strain evidence="2">JEL0476</strain>
    </source>
</reference>
<comment type="caution">
    <text evidence="2">The sequence shown here is derived from an EMBL/GenBank/DDBJ whole genome shotgun (WGS) entry which is preliminary data.</text>
</comment>